<dbReference type="GO" id="GO:0005886">
    <property type="term" value="C:plasma membrane"/>
    <property type="evidence" value="ECO:0007669"/>
    <property type="project" value="TreeGrafter"/>
</dbReference>
<dbReference type="eggNOG" id="KOG3690">
    <property type="taxonomic scope" value="Eukaryota"/>
</dbReference>
<feature type="binding site" evidence="7">
    <location>
        <position position="239"/>
    </location>
    <ligand>
        <name>chloride</name>
        <dbReference type="ChEBI" id="CHEBI:17996"/>
        <label>1</label>
    </ligand>
</feature>
<feature type="glycosylation site" description="N-linked (GlcNAc...) (complex) asparagine" evidence="6">
    <location>
        <position position="101"/>
    </location>
</feature>
<comment type="similarity">
    <text evidence="2 10">Belongs to the peptidase M2 family.</text>
</comment>
<dbReference type="STRING" id="51511.ENSCSAVP00000009459"/>
<dbReference type="Pfam" id="PF01401">
    <property type="entry name" value="Peptidase_M2"/>
    <property type="match status" value="2"/>
</dbReference>
<reference evidence="12" key="1">
    <citation type="submission" date="2003-08" db="EMBL/GenBank/DDBJ databases">
        <authorList>
            <person name="Birren B."/>
            <person name="Nusbaum C."/>
            <person name="Abebe A."/>
            <person name="Abouelleil A."/>
            <person name="Adekoya E."/>
            <person name="Ait-zahra M."/>
            <person name="Allen N."/>
            <person name="Allen T."/>
            <person name="An P."/>
            <person name="Anderson M."/>
            <person name="Anderson S."/>
            <person name="Arachchi H."/>
            <person name="Armbruster J."/>
            <person name="Bachantsang P."/>
            <person name="Baldwin J."/>
            <person name="Barry A."/>
            <person name="Bayul T."/>
            <person name="Blitshsteyn B."/>
            <person name="Bloom T."/>
            <person name="Blye J."/>
            <person name="Boguslavskiy L."/>
            <person name="Borowsky M."/>
            <person name="Boukhgalter B."/>
            <person name="Brunache A."/>
            <person name="Butler J."/>
            <person name="Calixte N."/>
            <person name="Calvo S."/>
            <person name="Camarata J."/>
            <person name="Campo K."/>
            <person name="Chang J."/>
            <person name="Cheshatsang Y."/>
            <person name="Citroen M."/>
            <person name="Collymore A."/>
            <person name="Considine T."/>
            <person name="Cook A."/>
            <person name="Cooke P."/>
            <person name="Corum B."/>
            <person name="Cuomo C."/>
            <person name="David R."/>
            <person name="Dawoe T."/>
            <person name="Degray S."/>
            <person name="Dodge S."/>
            <person name="Dooley K."/>
            <person name="Dorje P."/>
            <person name="Dorjee K."/>
            <person name="Dorris L."/>
            <person name="Duffey N."/>
            <person name="Dupes A."/>
            <person name="Elkins T."/>
            <person name="Engels R."/>
            <person name="Erickson J."/>
            <person name="Farina A."/>
            <person name="Faro S."/>
            <person name="Ferreira P."/>
            <person name="Fischer H."/>
            <person name="Fitzgerald M."/>
            <person name="Foley K."/>
            <person name="Gage D."/>
            <person name="Galagan J."/>
            <person name="Gearin G."/>
            <person name="Gnerre S."/>
            <person name="Gnirke A."/>
            <person name="Goyette A."/>
            <person name="Graham J."/>
            <person name="Grandbois E."/>
            <person name="Gyaltsen K."/>
            <person name="Hafez N."/>
            <person name="Hagopian D."/>
            <person name="Hagos B."/>
            <person name="Hall J."/>
            <person name="Hatcher B."/>
            <person name="Heller A."/>
            <person name="Higgins H."/>
            <person name="Honan T."/>
            <person name="Horn A."/>
            <person name="Houde N."/>
            <person name="Hughes L."/>
            <person name="Hulme W."/>
            <person name="Husby E."/>
            <person name="Iliev I."/>
            <person name="Jaffe D."/>
            <person name="Jones C."/>
            <person name="Kamal M."/>
            <person name="Kamat A."/>
            <person name="Kamvysselis M."/>
            <person name="Karlsson E."/>
            <person name="Kells C."/>
            <person name="Kieu A."/>
            <person name="Kisner P."/>
            <person name="Kodira C."/>
            <person name="Kulbokas E."/>
            <person name="Labutti K."/>
            <person name="Lama D."/>
            <person name="Landers T."/>
            <person name="Leger J."/>
            <person name="Levine S."/>
            <person name="Lewis D."/>
            <person name="Lewis T."/>
            <person name="Lindblad-toh K."/>
            <person name="Liu X."/>
            <person name="Lokyitsang T."/>
            <person name="Lokyitsang Y."/>
            <person name="Lucien O."/>
            <person name="Lui A."/>
            <person name="Ma L.J."/>
            <person name="Mabbitt R."/>
            <person name="Macdonald J."/>
            <person name="Maclean C."/>
            <person name="Major J."/>
            <person name="Manning J."/>
            <person name="Marabella R."/>
            <person name="Maru K."/>
            <person name="Matthews C."/>
            <person name="Mauceli E."/>
            <person name="Mccarthy M."/>
            <person name="Mcdonough S."/>
            <person name="Mcghee T."/>
            <person name="Meldrim J."/>
            <person name="Meneus L."/>
            <person name="Mesirov J."/>
            <person name="Mihalev A."/>
            <person name="Mihova T."/>
            <person name="Mikkelsen T."/>
            <person name="Mlenga V."/>
            <person name="Moru K."/>
            <person name="Mozes J."/>
            <person name="Mulrain L."/>
            <person name="Munson G."/>
            <person name="Naylor J."/>
            <person name="Newes C."/>
            <person name="Nguyen C."/>
            <person name="Nguyen N."/>
            <person name="Nguyen T."/>
            <person name="Nicol R."/>
            <person name="Nielsen C."/>
            <person name="Nizzari M."/>
            <person name="Norbu C."/>
            <person name="Norbu N."/>
            <person name="O'donnell P."/>
            <person name="Okoawo O."/>
            <person name="O'leary S."/>
            <person name="Omotosho B."/>
            <person name="O'neill K."/>
            <person name="Osman S."/>
            <person name="Parker S."/>
            <person name="Perrin D."/>
            <person name="Phunkhang P."/>
            <person name="Piqani B."/>
            <person name="Purcell S."/>
            <person name="Rachupka T."/>
            <person name="Ramasamy U."/>
            <person name="Rameau R."/>
            <person name="Ray V."/>
            <person name="Raymond C."/>
            <person name="Retta R."/>
            <person name="Richardson S."/>
            <person name="Rise C."/>
            <person name="Rodriguez J."/>
            <person name="Rogers J."/>
            <person name="Rogov P."/>
            <person name="Rutman M."/>
            <person name="Schupbach R."/>
            <person name="Seaman C."/>
            <person name="Settipalli S."/>
            <person name="Sharpe T."/>
            <person name="Sheridan J."/>
            <person name="Sherpa N."/>
            <person name="Shi J."/>
            <person name="Smirnov S."/>
            <person name="Smith C."/>
            <person name="Sougnez C."/>
            <person name="Spencer B."/>
            <person name="Stalker J."/>
            <person name="Stange-thomann N."/>
            <person name="Stavropoulos S."/>
            <person name="Stetson K."/>
            <person name="Stone C."/>
            <person name="Stone S."/>
            <person name="Stubbs M."/>
            <person name="Talamas J."/>
            <person name="Tchuinga P."/>
            <person name="Tenzing P."/>
            <person name="Tesfaye S."/>
            <person name="Theodore J."/>
            <person name="Thoulutsang Y."/>
            <person name="Topham K."/>
            <person name="Towey S."/>
            <person name="Tsamla T."/>
            <person name="Tsomo N."/>
            <person name="Vallee D."/>
            <person name="Vassiliev H."/>
            <person name="Venkataraman V."/>
            <person name="Vinson J."/>
            <person name="Vo A."/>
            <person name="Wade C."/>
            <person name="Wang S."/>
            <person name="Wangchuk T."/>
            <person name="Wangdi T."/>
            <person name="Whittaker C."/>
            <person name="Wilkinson J."/>
            <person name="Wu Y."/>
            <person name="Wyman D."/>
            <person name="Yadav S."/>
            <person name="Yang S."/>
            <person name="Yang X."/>
            <person name="Yeager S."/>
            <person name="Yee E."/>
            <person name="Young G."/>
            <person name="Zainoun J."/>
            <person name="Zembeck L."/>
            <person name="Zimmer A."/>
            <person name="Zody M."/>
            <person name="Lander E."/>
        </authorList>
    </citation>
    <scope>NUCLEOTIDE SEQUENCE [LARGE SCALE GENOMIC DNA]</scope>
</reference>
<organism evidence="11 12">
    <name type="scientific">Ciona savignyi</name>
    <name type="common">Pacific transparent sea squirt</name>
    <dbReference type="NCBI Taxonomy" id="51511"/>
    <lineage>
        <taxon>Eukaryota</taxon>
        <taxon>Metazoa</taxon>
        <taxon>Chordata</taxon>
        <taxon>Tunicata</taxon>
        <taxon>Ascidiacea</taxon>
        <taxon>Phlebobranchia</taxon>
        <taxon>Cionidae</taxon>
        <taxon>Ciona</taxon>
    </lineage>
</organism>
<feature type="disulfide bond" evidence="8">
    <location>
        <begin position="163"/>
        <end position="173"/>
    </location>
</feature>
<evidence type="ECO:0008006" key="13">
    <source>
        <dbReference type="Google" id="ProtNLM"/>
    </source>
</evidence>
<accession>H2YVU8</accession>
<keyword evidence="4 8" id="KW-1015">Disulfide bond</keyword>
<evidence type="ECO:0000256" key="3">
    <source>
        <dbReference type="ARBA" id="ARBA00022729"/>
    </source>
</evidence>
<evidence type="ECO:0000256" key="2">
    <source>
        <dbReference type="ARBA" id="ARBA00008139"/>
    </source>
</evidence>
<dbReference type="GO" id="GO:0008241">
    <property type="term" value="F:peptidyl-dipeptidase activity"/>
    <property type="evidence" value="ECO:0007669"/>
    <property type="project" value="UniProtKB-EC"/>
</dbReference>
<dbReference type="OMA" id="TICNMAL"/>
<dbReference type="GeneTree" id="ENSGT00940000163600"/>
<evidence type="ECO:0000256" key="6">
    <source>
        <dbReference type="PIRSR" id="PIRSR601548-10"/>
    </source>
</evidence>
<sequence length="251" mass="28063">MKELTGSADMSTAALREYFQPLTDWLKAKNLENGDTSGWTDLTWKPMGYKLEDSVGDFLDTYNSSAEAVYFEAVDAEWTYNTDINDQTQAASAAASKKQANFDAAQAVLAKQYDPQDLTDATNKRLIEKLSVVGKGALSKDDLTNLTNVNSKMQTQYSTATVCGLGERSDTQCIPLDPDLTEIMSSSRNYNELREAWLGWRDASGAKMRQDYMQYVALQNEVAVLNNYPDMGAFWRADYETPDIEAQLEKV</sequence>
<dbReference type="GO" id="GO:0006508">
    <property type="term" value="P:proteolysis"/>
    <property type="evidence" value="ECO:0007669"/>
    <property type="project" value="InterPro"/>
</dbReference>
<reference evidence="11" key="2">
    <citation type="submission" date="2025-08" db="UniProtKB">
        <authorList>
            <consortium name="Ensembl"/>
        </authorList>
    </citation>
    <scope>IDENTIFICATION</scope>
</reference>
<dbReference type="Proteomes" id="UP000007875">
    <property type="component" value="Unassembled WGS sequence"/>
</dbReference>
<evidence type="ECO:0000256" key="4">
    <source>
        <dbReference type="ARBA" id="ARBA00023157"/>
    </source>
</evidence>
<keyword evidence="3" id="KW-0732">Signal</keyword>
<comment type="caution">
    <text evidence="10">Lacks conserved residue(s) required for the propagation of feature annotation.</text>
</comment>
<dbReference type="SUPFAM" id="SSF55486">
    <property type="entry name" value="Metalloproteases ('zincins'), catalytic domain"/>
    <property type="match status" value="2"/>
</dbReference>
<keyword evidence="12" id="KW-1185">Reference proteome</keyword>
<evidence type="ECO:0000313" key="11">
    <source>
        <dbReference type="Ensembl" id="ENSCSAVP00000009459.1"/>
    </source>
</evidence>
<evidence type="ECO:0000313" key="12">
    <source>
        <dbReference type="Proteomes" id="UP000007875"/>
    </source>
</evidence>
<dbReference type="PANTHER" id="PTHR10514:SF27">
    <property type="entry name" value="ANGIOTENSIN-CONVERTING ENZYME"/>
    <property type="match status" value="1"/>
</dbReference>
<protein>
    <recommendedName>
        <fullName evidence="13">Angiotensin-converting enzyme</fullName>
    </recommendedName>
</protein>
<dbReference type="HOGENOM" id="CLU_1109129_0_0_1"/>
<keyword evidence="5 6" id="KW-0325">Glycoprotein</keyword>
<name>H2YVU8_CIOSA</name>
<dbReference type="InterPro" id="IPR001548">
    <property type="entry name" value="Peptidase_M2"/>
</dbReference>
<dbReference type="PROSITE" id="PS52011">
    <property type="entry name" value="PEPTIDASE_M2"/>
    <property type="match status" value="2"/>
</dbReference>
<evidence type="ECO:0000256" key="9">
    <source>
        <dbReference type="PIRSR" id="PIRSR601548-5"/>
    </source>
</evidence>
<evidence type="ECO:0000256" key="1">
    <source>
        <dbReference type="ARBA" id="ARBA00001923"/>
    </source>
</evidence>
<reference evidence="11" key="3">
    <citation type="submission" date="2025-09" db="UniProtKB">
        <authorList>
            <consortium name="Ensembl"/>
        </authorList>
    </citation>
    <scope>IDENTIFICATION</scope>
</reference>
<evidence type="ECO:0000256" key="10">
    <source>
        <dbReference type="PROSITE-ProRule" id="PRU01355"/>
    </source>
</evidence>
<dbReference type="Ensembl" id="ENSCSAVT00000009576.1">
    <property type="protein sequence ID" value="ENSCSAVP00000009459.1"/>
    <property type="gene ID" value="ENSCSAVG00000005561.1"/>
</dbReference>
<proteinExistence type="inferred from homology"/>
<comment type="cofactor">
    <cofactor evidence="1">
        <name>chloride</name>
        <dbReference type="ChEBI" id="CHEBI:17996"/>
    </cofactor>
</comment>
<evidence type="ECO:0000256" key="7">
    <source>
        <dbReference type="PIRSR" id="PIRSR601548-2"/>
    </source>
</evidence>
<dbReference type="GO" id="GO:0008237">
    <property type="term" value="F:metallopeptidase activity"/>
    <property type="evidence" value="ECO:0007669"/>
    <property type="project" value="InterPro"/>
</dbReference>
<dbReference type="PANTHER" id="PTHR10514">
    <property type="entry name" value="ANGIOTENSIN-CONVERTING ENZYME"/>
    <property type="match status" value="1"/>
</dbReference>
<evidence type="ECO:0000256" key="5">
    <source>
        <dbReference type="ARBA" id="ARBA00023180"/>
    </source>
</evidence>
<evidence type="ECO:0000256" key="8">
    <source>
        <dbReference type="PIRSR" id="PIRSR601548-4"/>
    </source>
</evidence>
<feature type="glycosylation site" description="N-linked (GlcNAc...) asparagine" evidence="9">
    <location>
        <position position="63"/>
    </location>
</feature>
<dbReference type="InParanoid" id="H2YVU8"/>
<dbReference type="AlphaFoldDB" id="H2YVU8"/>